<dbReference type="AlphaFoldDB" id="A0A1T4K7A7"/>
<protein>
    <submittedName>
        <fullName evidence="7">D-cysteine desulfhydrase</fullName>
    </submittedName>
</protein>
<dbReference type="InterPro" id="IPR036052">
    <property type="entry name" value="TrpB-like_PALP_sf"/>
</dbReference>
<evidence type="ECO:0000256" key="3">
    <source>
        <dbReference type="ARBA" id="ARBA00022898"/>
    </source>
</evidence>
<evidence type="ECO:0000256" key="1">
    <source>
        <dbReference type="ARBA" id="ARBA00001933"/>
    </source>
</evidence>
<dbReference type="Gene3D" id="3.40.50.1100">
    <property type="match status" value="2"/>
</dbReference>
<dbReference type="NCBIfam" id="TIGR01275">
    <property type="entry name" value="ACC_deam_rel"/>
    <property type="match status" value="1"/>
</dbReference>
<dbReference type="PANTHER" id="PTHR43780">
    <property type="entry name" value="1-AMINOCYCLOPROPANE-1-CARBOXYLATE DEAMINASE-RELATED"/>
    <property type="match status" value="1"/>
</dbReference>
<evidence type="ECO:0000259" key="6">
    <source>
        <dbReference type="Pfam" id="PF00291"/>
    </source>
</evidence>
<dbReference type="InterPro" id="IPR027278">
    <property type="entry name" value="ACCD_DCysDesulf"/>
</dbReference>
<feature type="domain" description="Tryptophan synthase beta chain-like PALP" evidence="6">
    <location>
        <begin position="11"/>
        <end position="318"/>
    </location>
</feature>
<organism evidence="7 8">
    <name type="scientific">Cetobacterium ceti</name>
    <dbReference type="NCBI Taxonomy" id="180163"/>
    <lineage>
        <taxon>Bacteria</taxon>
        <taxon>Fusobacteriati</taxon>
        <taxon>Fusobacteriota</taxon>
        <taxon>Fusobacteriia</taxon>
        <taxon>Fusobacteriales</taxon>
        <taxon>Fusobacteriaceae</taxon>
        <taxon>Cetobacterium</taxon>
    </lineage>
</organism>
<evidence type="ECO:0000256" key="2">
    <source>
        <dbReference type="ARBA" id="ARBA00008639"/>
    </source>
</evidence>
<feature type="active site" description="Nucleophile" evidence="4">
    <location>
        <position position="76"/>
    </location>
</feature>
<keyword evidence="8" id="KW-1185">Reference proteome</keyword>
<dbReference type="SUPFAM" id="SSF53686">
    <property type="entry name" value="Tryptophan synthase beta subunit-like PLP-dependent enzymes"/>
    <property type="match status" value="1"/>
</dbReference>
<accession>A0A1T4K7A7</accession>
<dbReference type="PIRSF" id="PIRSF006278">
    <property type="entry name" value="ACCD_DCysDesulf"/>
    <property type="match status" value="1"/>
</dbReference>
<dbReference type="STRING" id="180163.SAMN02745174_00366"/>
<comment type="similarity">
    <text evidence="2">Belongs to the ACC deaminase/D-cysteine desulfhydrase family.</text>
</comment>
<evidence type="ECO:0000256" key="5">
    <source>
        <dbReference type="PIRSR" id="PIRSR006278-2"/>
    </source>
</evidence>
<comment type="cofactor">
    <cofactor evidence="1">
        <name>pyridoxal 5'-phosphate</name>
        <dbReference type="ChEBI" id="CHEBI:597326"/>
    </cofactor>
</comment>
<sequence length="333" mass="35882">MNLAKFPRKRYTEGQTPIEKLENFSKALGGPTIYIKRDDLLGLTSGGNKTRKLEFLMAEALEQGADTILTCGAVQSNHCRLTLAAAVKEGLKCQLILEERVKDSYKPEGSGNNFLFNLLGVEKTYVVPGGSDMLGELEKLAEKLKAEGRKPYIVPGGGSNPVGSTGYVACAQEIMEQLFDKGIKIDHFVVPSGSAGTHAGIIAGMTGINANIPVTGVSVNRNKALQTEAVLNLARETAIRVGVKEEITEDMIQVTDEYVGPGYSLPSDEMVEAVQLLAKTEGILLDPVYTGKVMAGLIGMIRQGKFKKEDNILFLHTGGSPALYAYTETILKK</sequence>
<reference evidence="7 8" key="1">
    <citation type="submission" date="2017-02" db="EMBL/GenBank/DDBJ databases">
        <authorList>
            <person name="Peterson S.W."/>
        </authorList>
    </citation>
    <scope>NUCLEOTIDE SEQUENCE [LARGE SCALE GENOMIC DNA]</scope>
    <source>
        <strain evidence="7 8">ATCC 700028</strain>
    </source>
</reference>
<proteinExistence type="inferred from homology"/>
<dbReference type="GO" id="GO:0019148">
    <property type="term" value="F:D-cysteine desulfhydrase activity"/>
    <property type="evidence" value="ECO:0007669"/>
    <property type="project" value="TreeGrafter"/>
</dbReference>
<keyword evidence="3 5" id="KW-0663">Pyridoxal phosphate</keyword>
<evidence type="ECO:0000313" key="8">
    <source>
        <dbReference type="Proteomes" id="UP000191153"/>
    </source>
</evidence>
<dbReference type="PANTHER" id="PTHR43780:SF2">
    <property type="entry name" value="1-AMINOCYCLOPROPANE-1-CARBOXYLATE DEAMINASE-RELATED"/>
    <property type="match status" value="1"/>
</dbReference>
<dbReference type="Pfam" id="PF00291">
    <property type="entry name" value="PALP"/>
    <property type="match status" value="1"/>
</dbReference>
<evidence type="ECO:0000313" key="7">
    <source>
        <dbReference type="EMBL" id="SJZ38302.1"/>
    </source>
</evidence>
<dbReference type="InterPro" id="IPR001926">
    <property type="entry name" value="TrpB-like_PALP"/>
</dbReference>
<evidence type="ECO:0000256" key="4">
    <source>
        <dbReference type="PIRSR" id="PIRSR006278-1"/>
    </source>
</evidence>
<name>A0A1T4K7A7_9FUSO</name>
<dbReference type="OrthoDB" id="9801249at2"/>
<gene>
    <name evidence="7" type="ORF">SAMN02745174_00366</name>
</gene>
<feature type="modified residue" description="N6-(pyridoxal phosphate)lysine" evidence="5">
    <location>
        <position position="49"/>
    </location>
</feature>
<dbReference type="Proteomes" id="UP000191153">
    <property type="component" value="Unassembled WGS sequence"/>
</dbReference>
<dbReference type="EMBL" id="FUWX01000004">
    <property type="protein sequence ID" value="SJZ38302.1"/>
    <property type="molecule type" value="Genomic_DNA"/>
</dbReference>
<dbReference type="InterPro" id="IPR005966">
    <property type="entry name" value="D-Cys_desShydrase"/>
</dbReference>
<dbReference type="NCBIfam" id="NF003031">
    <property type="entry name" value="PRK03910.1-4"/>
    <property type="match status" value="1"/>
</dbReference>